<feature type="transmembrane region" description="Helical" evidence="1">
    <location>
        <begin position="6"/>
        <end position="22"/>
    </location>
</feature>
<gene>
    <name evidence="3" type="ORF">JCM19274_1959</name>
</gene>
<name>A0A090WR26_9FLAO</name>
<comment type="caution">
    <text evidence="3">The sequence shown here is derived from an EMBL/GenBank/DDBJ whole genome shotgun (WGS) entry which is preliminary data.</text>
</comment>
<evidence type="ECO:0000256" key="1">
    <source>
        <dbReference type="SAM" id="Phobius"/>
    </source>
</evidence>
<feature type="domain" description="Peptidase M56" evidence="2">
    <location>
        <begin position="123"/>
        <end position="248"/>
    </location>
</feature>
<dbReference type="RefSeq" id="WP_052415951.1">
    <property type="nucleotide sequence ID" value="NZ_BBNU01000006.1"/>
</dbReference>
<keyword evidence="1" id="KW-0472">Membrane</keyword>
<dbReference type="PANTHER" id="PTHR34978:SF3">
    <property type="entry name" value="SLR0241 PROTEIN"/>
    <property type="match status" value="1"/>
</dbReference>
<dbReference type="PANTHER" id="PTHR34978">
    <property type="entry name" value="POSSIBLE SENSOR-TRANSDUCER PROTEIN BLAR"/>
    <property type="match status" value="1"/>
</dbReference>
<sequence length="271" mass="31746">MEYLLKVSALLAIFYVSYKVFLQRDTFFNENRWFLILGIVTAFVLPFLVIPIYIEYTPVDVPNFNNIPTEVSENIEASFNILDYLPITYLLGVIGFSIRFVIQLTSLSLVISKSKKEKHGKYTYIKTDKNISPFSFFNWIVFNPNNFNNTELEQILIHEKIHSNQKHSIDVLLTQLSCIALWFNPFIWFYNKALKQNLEFIADNETQHQIDCKKTYQITLLKTSLPSHQMALTNNFHTSLIKKRIVMLHKSKSKKISLFKYAIVLPLLTLF</sequence>
<reference evidence="3 4" key="1">
    <citation type="journal article" date="2014" name="Genome Announc.">
        <title>Draft Genome Sequences of Marine Flavobacterium Algibacter lectus Strains SS8 and NR4.</title>
        <authorList>
            <person name="Takatani N."/>
            <person name="Nakanishi M."/>
            <person name="Meirelles P."/>
            <person name="Mino S."/>
            <person name="Suda W."/>
            <person name="Oshima K."/>
            <person name="Hattori M."/>
            <person name="Ohkuma M."/>
            <person name="Hosokawa M."/>
            <person name="Miyashita K."/>
            <person name="Thompson F.L."/>
            <person name="Niwa A."/>
            <person name="Sawabe T."/>
            <person name="Sawabe T."/>
        </authorList>
    </citation>
    <scope>NUCLEOTIDE SEQUENCE [LARGE SCALE GENOMIC DNA]</scope>
    <source>
        <strain evidence="4">JCM19274</strain>
    </source>
</reference>
<dbReference type="InterPro" id="IPR008756">
    <property type="entry name" value="Peptidase_M56"/>
</dbReference>
<organism evidence="3 4">
    <name type="scientific">Algibacter lectus</name>
    <dbReference type="NCBI Taxonomy" id="221126"/>
    <lineage>
        <taxon>Bacteria</taxon>
        <taxon>Pseudomonadati</taxon>
        <taxon>Bacteroidota</taxon>
        <taxon>Flavobacteriia</taxon>
        <taxon>Flavobacteriales</taxon>
        <taxon>Flavobacteriaceae</taxon>
        <taxon>Algibacter</taxon>
    </lineage>
</organism>
<evidence type="ECO:0000313" key="3">
    <source>
        <dbReference type="EMBL" id="GAL79451.1"/>
    </source>
</evidence>
<dbReference type="Proteomes" id="UP000029643">
    <property type="component" value="Unassembled WGS sequence"/>
</dbReference>
<dbReference type="EMBL" id="BBNU01000006">
    <property type="protein sequence ID" value="GAL79451.1"/>
    <property type="molecule type" value="Genomic_DNA"/>
</dbReference>
<proteinExistence type="predicted"/>
<dbReference type="AlphaFoldDB" id="A0A090WR26"/>
<keyword evidence="1" id="KW-1133">Transmembrane helix</keyword>
<evidence type="ECO:0000313" key="4">
    <source>
        <dbReference type="Proteomes" id="UP000029643"/>
    </source>
</evidence>
<protein>
    <submittedName>
        <fullName evidence="3">Regulatory sensor-transducer</fullName>
    </submittedName>
</protein>
<accession>A0A090WR26</accession>
<feature type="transmembrane region" description="Helical" evidence="1">
    <location>
        <begin position="87"/>
        <end position="111"/>
    </location>
</feature>
<feature type="transmembrane region" description="Helical" evidence="1">
    <location>
        <begin position="34"/>
        <end position="54"/>
    </location>
</feature>
<evidence type="ECO:0000259" key="2">
    <source>
        <dbReference type="Pfam" id="PF05569"/>
    </source>
</evidence>
<dbReference type="STRING" id="221126.SAMN04489722_10661"/>
<dbReference type="InterPro" id="IPR052173">
    <property type="entry name" value="Beta-lactam_resp_regulator"/>
</dbReference>
<dbReference type="Pfam" id="PF05569">
    <property type="entry name" value="Peptidase_M56"/>
    <property type="match status" value="1"/>
</dbReference>
<keyword evidence="1" id="KW-0812">Transmembrane</keyword>